<keyword evidence="5" id="KW-1185">Reference proteome</keyword>
<reference evidence="4" key="1">
    <citation type="submission" date="2020-06" db="EMBL/GenBank/DDBJ databases">
        <title>Legume-microbial interactions unlock mineral nutrients during tropical forest succession.</title>
        <authorList>
            <person name="Epihov D.Z."/>
        </authorList>
    </citation>
    <scope>NUCLEOTIDE SEQUENCE [LARGE SCALE GENOMIC DNA]</scope>
    <source>
        <strain evidence="4">Pan2503</strain>
    </source>
</reference>
<dbReference type="InterPro" id="IPR036320">
    <property type="entry name" value="Glycosyl_Trfase_fam3_N_dom_sf"/>
</dbReference>
<evidence type="ECO:0000313" key="5">
    <source>
        <dbReference type="Proteomes" id="UP000567293"/>
    </source>
</evidence>
<keyword evidence="1" id="KW-0328">Glycosyltransferase</keyword>
<gene>
    <name evidence="4" type="ORF">HRJ53_28865</name>
</gene>
<dbReference type="SUPFAM" id="SSF47648">
    <property type="entry name" value="Nucleoside phosphorylase/phosphoribosyltransferase N-terminal domain"/>
    <property type="match status" value="1"/>
</dbReference>
<keyword evidence="2" id="KW-0808">Transferase</keyword>
<feature type="non-terminal residue" evidence="4">
    <location>
        <position position="38"/>
    </location>
</feature>
<evidence type="ECO:0000256" key="1">
    <source>
        <dbReference type="ARBA" id="ARBA00022676"/>
    </source>
</evidence>
<dbReference type="GO" id="GO:0016757">
    <property type="term" value="F:glycosyltransferase activity"/>
    <property type="evidence" value="ECO:0007669"/>
    <property type="project" value="UniProtKB-KW"/>
</dbReference>
<dbReference type="Proteomes" id="UP000567293">
    <property type="component" value="Unassembled WGS sequence"/>
</dbReference>
<name>A0A7V8NX09_9BACT</name>
<sequence>MRAVDLIRKKRDSGELSREEIDFLVSGYTRGEIPDYQI</sequence>
<dbReference type="AlphaFoldDB" id="A0A7V8NX09"/>
<protein>
    <recommendedName>
        <fullName evidence="3">Glycosyl transferase family 3 N-terminal domain-containing protein</fullName>
    </recommendedName>
</protein>
<feature type="domain" description="Glycosyl transferase family 3 N-terminal" evidence="3">
    <location>
        <begin position="5"/>
        <end position="38"/>
    </location>
</feature>
<proteinExistence type="predicted"/>
<dbReference type="EMBL" id="JACDQQ010002797">
    <property type="protein sequence ID" value="MBA0089021.1"/>
    <property type="molecule type" value="Genomic_DNA"/>
</dbReference>
<dbReference type="Gene3D" id="1.20.970.10">
    <property type="entry name" value="Transferase, Pyrimidine Nucleoside Phosphorylase, Chain C"/>
    <property type="match status" value="1"/>
</dbReference>
<evidence type="ECO:0000313" key="4">
    <source>
        <dbReference type="EMBL" id="MBA0089021.1"/>
    </source>
</evidence>
<evidence type="ECO:0000256" key="2">
    <source>
        <dbReference type="ARBA" id="ARBA00022679"/>
    </source>
</evidence>
<dbReference type="Pfam" id="PF02885">
    <property type="entry name" value="Glycos_trans_3N"/>
    <property type="match status" value="1"/>
</dbReference>
<comment type="caution">
    <text evidence="4">The sequence shown here is derived from an EMBL/GenBank/DDBJ whole genome shotgun (WGS) entry which is preliminary data.</text>
</comment>
<evidence type="ECO:0000259" key="3">
    <source>
        <dbReference type="Pfam" id="PF02885"/>
    </source>
</evidence>
<organism evidence="4 5">
    <name type="scientific">Candidatus Acidiferrum panamense</name>
    <dbReference type="NCBI Taxonomy" id="2741543"/>
    <lineage>
        <taxon>Bacteria</taxon>
        <taxon>Pseudomonadati</taxon>
        <taxon>Acidobacteriota</taxon>
        <taxon>Terriglobia</taxon>
        <taxon>Candidatus Acidiferrales</taxon>
        <taxon>Candidatus Acidiferrum</taxon>
    </lineage>
</organism>
<dbReference type="InterPro" id="IPR017459">
    <property type="entry name" value="Glycosyl_Trfase_fam3_N_dom"/>
</dbReference>
<accession>A0A7V8NX09</accession>